<reference evidence="8 9" key="1">
    <citation type="journal article" date="2016" name="Nat. Commun.">
        <title>Thousands of microbial genomes shed light on interconnected biogeochemical processes in an aquifer system.</title>
        <authorList>
            <person name="Anantharaman K."/>
            <person name="Brown C.T."/>
            <person name="Hug L.A."/>
            <person name="Sharon I."/>
            <person name="Castelle C.J."/>
            <person name="Probst A.J."/>
            <person name="Thomas B.C."/>
            <person name="Singh A."/>
            <person name="Wilkins M.J."/>
            <person name="Karaoz U."/>
            <person name="Brodie E.L."/>
            <person name="Williams K.H."/>
            <person name="Hubbard S.S."/>
            <person name="Banfield J.F."/>
        </authorList>
    </citation>
    <scope>NUCLEOTIDE SEQUENCE [LARGE SCALE GENOMIC DNA]</scope>
</reference>
<evidence type="ECO:0000256" key="5">
    <source>
        <dbReference type="PIRSR" id="PIRSR000097-2"/>
    </source>
</evidence>
<evidence type="ECO:0000256" key="6">
    <source>
        <dbReference type="PIRSR" id="PIRSR000097-3"/>
    </source>
</evidence>
<evidence type="ECO:0000259" key="7">
    <source>
        <dbReference type="Pfam" id="PF00248"/>
    </source>
</evidence>
<dbReference type="Gene3D" id="3.20.20.100">
    <property type="entry name" value="NADP-dependent oxidoreductase domain"/>
    <property type="match status" value="1"/>
</dbReference>
<feature type="domain" description="NADP-dependent oxidoreductase" evidence="7">
    <location>
        <begin position="194"/>
        <end position="253"/>
    </location>
</feature>
<dbReference type="EMBL" id="MHUG01000009">
    <property type="protein sequence ID" value="OHA73674.1"/>
    <property type="molecule type" value="Genomic_DNA"/>
</dbReference>
<sequence length="271" mass="30350">MKTIQLNATASIPMLGFGTWQLTGEDCVKSVRLALQTGYRHIDTADKYGNHGEVAQGIKQSGVPREDIFITTKIWRTDLAKDVVPASCERFLQKLQIDYIDLLLIHWPNKDIPIGETLEAMNKLKETGKIKAMGVSNFTKHHLEDALKTGIEITNNQIEVHPSFKQEEMKAFCDEKRIAVTAYSPLGRGQDIALPVIQEIARKHSANPAQVILAWLLSRGIIAIPKSDKQEEIESNFKAPELVLSKEDIAAINVVPQGPRLVNPEFAEWDY</sequence>
<protein>
    <recommendedName>
        <fullName evidence="7">NADP-dependent oxidoreductase domain-containing protein</fullName>
    </recommendedName>
</protein>
<evidence type="ECO:0000256" key="4">
    <source>
        <dbReference type="PIRSR" id="PIRSR000097-1"/>
    </source>
</evidence>
<feature type="active site" description="Proton donor" evidence="4">
    <location>
        <position position="48"/>
    </location>
</feature>
<dbReference type="PANTHER" id="PTHR43827:SF3">
    <property type="entry name" value="NADP-DEPENDENT OXIDOREDUCTASE DOMAIN-CONTAINING PROTEIN"/>
    <property type="match status" value="1"/>
</dbReference>
<dbReference type="InterPro" id="IPR023210">
    <property type="entry name" value="NADP_OxRdtase_dom"/>
</dbReference>
<comment type="caution">
    <text evidence="8">The sequence shown here is derived from an EMBL/GenBank/DDBJ whole genome shotgun (WGS) entry which is preliminary data.</text>
</comment>
<dbReference type="AlphaFoldDB" id="A0A1G2RLF1"/>
<evidence type="ECO:0000256" key="1">
    <source>
        <dbReference type="ARBA" id="ARBA00007905"/>
    </source>
</evidence>
<dbReference type="PRINTS" id="PR00069">
    <property type="entry name" value="ALDKETRDTASE"/>
</dbReference>
<dbReference type="Proteomes" id="UP000176917">
    <property type="component" value="Unassembled WGS sequence"/>
</dbReference>
<dbReference type="PANTHER" id="PTHR43827">
    <property type="entry name" value="2,5-DIKETO-D-GLUCONIC ACID REDUCTASE"/>
    <property type="match status" value="1"/>
</dbReference>
<comment type="similarity">
    <text evidence="1">Belongs to the aldo/keto reductase family.</text>
</comment>
<keyword evidence="2" id="KW-0521">NADP</keyword>
<feature type="site" description="Lowers pKa of active site Tyr" evidence="6">
    <location>
        <position position="73"/>
    </location>
</feature>
<evidence type="ECO:0000313" key="9">
    <source>
        <dbReference type="Proteomes" id="UP000176917"/>
    </source>
</evidence>
<accession>A0A1G2RLF1</accession>
<keyword evidence="3" id="KW-0560">Oxidoreductase</keyword>
<dbReference type="SUPFAM" id="SSF51430">
    <property type="entry name" value="NAD(P)-linked oxidoreductase"/>
    <property type="match status" value="1"/>
</dbReference>
<dbReference type="GO" id="GO:0016616">
    <property type="term" value="F:oxidoreductase activity, acting on the CH-OH group of donors, NAD or NADP as acceptor"/>
    <property type="evidence" value="ECO:0007669"/>
    <property type="project" value="UniProtKB-ARBA"/>
</dbReference>
<evidence type="ECO:0000256" key="2">
    <source>
        <dbReference type="ARBA" id="ARBA00022857"/>
    </source>
</evidence>
<dbReference type="Pfam" id="PF00248">
    <property type="entry name" value="Aldo_ket_red"/>
    <property type="match status" value="2"/>
</dbReference>
<dbReference type="PIRSF" id="PIRSF000097">
    <property type="entry name" value="AKR"/>
    <property type="match status" value="1"/>
</dbReference>
<organism evidence="8 9">
    <name type="scientific">Candidatus Wildermuthbacteria bacterium RIFCSPLOWO2_01_FULL_48_16</name>
    <dbReference type="NCBI Taxonomy" id="1802461"/>
    <lineage>
        <taxon>Bacteria</taxon>
        <taxon>Candidatus Wildermuthiibacteriota</taxon>
    </lineage>
</organism>
<dbReference type="PROSITE" id="PS00062">
    <property type="entry name" value="ALDOKETO_REDUCTASE_2"/>
    <property type="match status" value="1"/>
</dbReference>
<gene>
    <name evidence="8" type="ORF">A3B24_02005</name>
</gene>
<dbReference type="FunFam" id="3.20.20.100:FF:000002">
    <property type="entry name" value="2,5-diketo-D-gluconic acid reductase A"/>
    <property type="match status" value="1"/>
</dbReference>
<evidence type="ECO:0000256" key="3">
    <source>
        <dbReference type="ARBA" id="ARBA00023002"/>
    </source>
</evidence>
<evidence type="ECO:0000313" key="8">
    <source>
        <dbReference type="EMBL" id="OHA73674.1"/>
    </source>
</evidence>
<feature type="binding site" evidence="5">
    <location>
        <position position="106"/>
    </location>
    <ligand>
        <name>substrate</name>
    </ligand>
</feature>
<dbReference type="InterPro" id="IPR036812">
    <property type="entry name" value="NAD(P)_OxRdtase_dom_sf"/>
</dbReference>
<dbReference type="STRING" id="1802461.A3B24_02005"/>
<feature type="domain" description="NADP-dependent oxidoreductase" evidence="7">
    <location>
        <begin position="15"/>
        <end position="189"/>
    </location>
</feature>
<name>A0A1G2RLF1_9BACT</name>
<proteinExistence type="inferred from homology"/>
<dbReference type="InterPro" id="IPR018170">
    <property type="entry name" value="Aldo/ket_reductase_CS"/>
</dbReference>
<dbReference type="InterPro" id="IPR020471">
    <property type="entry name" value="AKR"/>
</dbReference>